<dbReference type="Gramene" id="TraesSYM4D03G02471020.1">
    <property type="protein sequence ID" value="TraesSYM4D03G02471020.1.CDS1"/>
    <property type="gene ID" value="TraesSYM4D03G02471020"/>
</dbReference>
<dbReference type="Gramene" id="TraesMAC4D03G02441860.1">
    <property type="protein sequence ID" value="TraesMAC4D03G02441860.1.CDS1"/>
    <property type="gene ID" value="TraesMAC4D03G02441860"/>
</dbReference>
<reference evidence="1" key="2">
    <citation type="submission" date="2018-10" db="UniProtKB">
        <authorList>
            <consortium name="EnsemblPlants"/>
        </authorList>
    </citation>
    <scope>IDENTIFICATION</scope>
</reference>
<dbReference type="Gramene" id="TraesROB_scaffold_028172_01G000200.1">
    <property type="protein sequence ID" value="TraesROB_scaffold_028172_01G000200.1"/>
    <property type="gene ID" value="TraesROB_scaffold_028172_01G000200"/>
</dbReference>
<dbReference type="Gramene" id="TraesCAD_scaffold_033208_01G000300.1">
    <property type="protein sequence ID" value="TraesCAD_scaffold_033208_01G000300.1"/>
    <property type="gene ID" value="TraesCAD_scaffold_033208_01G000300"/>
</dbReference>
<dbReference type="Gramene" id="TraesNOR4D03G02461510.1">
    <property type="protein sequence ID" value="TraesNOR4D03G02461510.1.CDS1"/>
    <property type="gene ID" value="TraesNOR4D03G02461510"/>
</dbReference>
<keyword evidence="2" id="KW-1185">Reference proteome</keyword>
<dbReference type="EnsemblPlants" id="TraesCS4D02G096500.1">
    <property type="protein sequence ID" value="TraesCS4D02G096500.1.cds1"/>
    <property type="gene ID" value="TraesCS4D02G096500"/>
</dbReference>
<dbReference type="STRING" id="4565.A0A3B6JFC6"/>
<dbReference type="Gramene" id="TraesARI4D03G02482250.1">
    <property type="protein sequence ID" value="TraesARI4D03G02482250.1.CDS1"/>
    <property type="gene ID" value="TraesARI4D03G02482250"/>
</dbReference>
<dbReference type="PANTHER" id="PTHR33207">
    <property type="entry name" value="F-BOX DOMAIN CONTAINING PROTEIN-RELATED"/>
    <property type="match status" value="1"/>
</dbReference>
<dbReference type="GeneID" id="123099652"/>
<dbReference type="OrthoDB" id="684152at2759"/>
<evidence type="ECO:0000313" key="1">
    <source>
        <dbReference type="EnsemblPlants" id="TraesCS4D02G096500.1.cds1"/>
    </source>
</evidence>
<protein>
    <submittedName>
        <fullName evidence="1">Uncharacterized protein</fullName>
    </submittedName>
</protein>
<gene>
    <name evidence="1" type="primary">LOC123099652</name>
</gene>
<dbReference type="Gramene" id="TraesLDM4D03G02445780.1">
    <property type="protein sequence ID" value="TraesLDM4D03G02445780.1.CDS1"/>
    <property type="gene ID" value="TraesLDM4D03G02445780"/>
</dbReference>
<name>A0A3B6JFC6_WHEAT</name>
<dbReference type="Gramene" id="TraesCS4D02G096500.1">
    <property type="protein sequence ID" value="TraesCS4D02G096500.1.cds1"/>
    <property type="gene ID" value="TraesCS4D02G096500"/>
</dbReference>
<sequence length="335" mass="37066">MTTMDSLKDDNVEEILLRLPSWAPLGHAVRASGRLRRVASNPGFLRCFRARHASSSPHGFLGVFSRWQPSGLPLFHLAGPARSDPGLVAIAHAGDFLLACLEDDPAWRLHDCRNGRLLLSRGRGSLSVYDPISLRRIDIDRPHDDPFPDGYIADANCLVDDGDASFRVVSLQVDGRRRLRAVEYDSRSHGWRFHPWAADTVTAPPAYQTMYAAGLMFWNHDGDTAGASSLLLDTRTRDFSMLPLPAAISEARSNTRDRRRQVLPCVRQGPPAATVATQGEPWWSQPQYLGVGEGKAMDGAAWRILPGAARREGGRRTSHRLGRHCRRGVVSSLCH</sequence>
<proteinExistence type="predicted"/>
<dbReference type="Gramene" id="TraesCS4D03G0190500.1">
    <property type="protein sequence ID" value="TraesCS4D03G0190500.1.CDS1"/>
    <property type="gene ID" value="TraesCS4D03G0190500"/>
</dbReference>
<dbReference type="Proteomes" id="UP000019116">
    <property type="component" value="Chromosome 4D"/>
</dbReference>
<dbReference type="Gramene" id="TraesWEE_scaffold_013433_01G000100.1">
    <property type="protein sequence ID" value="TraesWEE_scaffold_013433_01G000100.1"/>
    <property type="gene ID" value="TraesWEE_scaffold_013433_01G000100"/>
</dbReference>
<dbReference type="AlphaFoldDB" id="A0A3B6JFC6"/>
<evidence type="ECO:0000313" key="2">
    <source>
        <dbReference type="Proteomes" id="UP000019116"/>
    </source>
</evidence>
<dbReference type="OMA" id="ADANCLV"/>
<dbReference type="Gramene" id="TraesCLE_scaffold_027331_01G000300.1">
    <property type="protein sequence ID" value="TraesCLE_scaffold_027331_01G000300.1"/>
    <property type="gene ID" value="TraesCLE_scaffold_027331_01G000300"/>
</dbReference>
<dbReference type="Gramene" id="TraesARI4D03G02482250.2">
    <property type="protein sequence ID" value="TraesARI4D03G02482250.2.CDS1"/>
    <property type="gene ID" value="TraesARI4D03G02482250"/>
</dbReference>
<dbReference type="Gramene" id="TraesPARA_EIv1.0_1427490.1">
    <property type="protein sequence ID" value="TraesPARA_EIv1.0_1427490.1.CDS1"/>
    <property type="gene ID" value="TraesPARA_EIv1.0_1427490"/>
</dbReference>
<dbReference type="Gramene" id="TraesJAG4D03G02441130.1">
    <property type="protein sequence ID" value="TraesJAG4D03G02441130.1.CDS1"/>
    <property type="gene ID" value="TraesJAG4D03G02441130"/>
</dbReference>
<organism evidence="1">
    <name type="scientific">Triticum aestivum</name>
    <name type="common">Wheat</name>
    <dbReference type="NCBI Taxonomy" id="4565"/>
    <lineage>
        <taxon>Eukaryota</taxon>
        <taxon>Viridiplantae</taxon>
        <taxon>Streptophyta</taxon>
        <taxon>Embryophyta</taxon>
        <taxon>Tracheophyta</taxon>
        <taxon>Spermatophyta</taxon>
        <taxon>Magnoliopsida</taxon>
        <taxon>Liliopsida</taxon>
        <taxon>Poales</taxon>
        <taxon>Poaceae</taxon>
        <taxon>BOP clade</taxon>
        <taxon>Pooideae</taxon>
        <taxon>Triticodae</taxon>
        <taxon>Triticeae</taxon>
        <taxon>Triticinae</taxon>
        <taxon>Triticum</taxon>
    </lineage>
</organism>
<accession>A0A3B6JFC6</accession>
<reference evidence="1" key="1">
    <citation type="submission" date="2018-08" db="EMBL/GenBank/DDBJ databases">
        <authorList>
            <person name="Rossello M."/>
        </authorList>
    </citation>
    <scope>NUCLEOTIDE SEQUENCE [LARGE SCALE GENOMIC DNA]</scope>
    <source>
        <strain evidence="1">cv. Chinese Spring</strain>
    </source>
</reference>
<dbReference type="Gramene" id="TraesSTA4D03G02438850.1">
    <property type="protein sequence ID" value="TraesSTA4D03G02438850.1.CDS1"/>
    <property type="gene ID" value="TraesSTA4D03G02438850"/>
</dbReference>
<dbReference type="Gramene" id="TraesLAC4D03G02396940.1">
    <property type="protein sequence ID" value="TraesLAC4D03G02396940.1.CDS1"/>
    <property type="gene ID" value="TraesLAC4D03G02396940"/>
</dbReference>
<dbReference type="Gramene" id="TraesMAC4D03G02441860.2">
    <property type="protein sequence ID" value="TraesMAC4D03G02441860.2.CDS1"/>
    <property type="gene ID" value="TraesMAC4D03G02441860"/>
</dbReference>
<dbReference type="RefSeq" id="XP_044377706.1">
    <property type="nucleotide sequence ID" value="XM_044521771.1"/>
</dbReference>